<reference evidence="3 4" key="1">
    <citation type="submission" date="2019-07" db="EMBL/GenBank/DDBJ databases">
        <authorList>
            <person name="Kim J."/>
        </authorList>
    </citation>
    <scope>NUCLEOTIDE SEQUENCE [LARGE SCALE GENOMIC DNA]</scope>
    <source>
        <strain evidence="3 4">N4</strain>
    </source>
</reference>
<proteinExistence type="predicted"/>
<gene>
    <name evidence="3" type="ORF">FPZ44_06340</name>
</gene>
<organism evidence="3 4">
    <name type="scientific">Paenibacillus agilis</name>
    <dbReference type="NCBI Taxonomy" id="3020863"/>
    <lineage>
        <taxon>Bacteria</taxon>
        <taxon>Bacillati</taxon>
        <taxon>Bacillota</taxon>
        <taxon>Bacilli</taxon>
        <taxon>Bacillales</taxon>
        <taxon>Paenibacillaceae</taxon>
        <taxon>Paenibacillus</taxon>
    </lineage>
</organism>
<evidence type="ECO:0000256" key="1">
    <source>
        <dbReference type="SAM" id="MobiDB-lite"/>
    </source>
</evidence>
<evidence type="ECO:0000313" key="4">
    <source>
        <dbReference type="Proteomes" id="UP000318102"/>
    </source>
</evidence>
<dbReference type="Gene3D" id="3.40.190.10">
    <property type="entry name" value="Periplasmic binding protein-like II"/>
    <property type="match status" value="2"/>
</dbReference>
<dbReference type="SUPFAM" id="SSF53850">
    <property type="entry name" value="Periplasmic binding protein-like II"/>
    <property type="match status" value="1"/>
</dbReference>
<comment type="caution">
    <text evidence="3">The sequence shown here is derived from an EMBL/GenBank/DDBJ whole genome shotgun (WGS) entry which is preliminary data.</text>
</comment>
<accession>A0A559IYJ3</accession>
<dbReference type="InterPro" id="IPR006059">
    <property type="entry name" value="SBP"/>
</dbReference>
<keyword evidence="4" id="KW-1185">Reference proteome</keyword>
<evidence type="ECO:0000256" key="2">
    <source>
        <dbReference type="SAM" id="SignalP"/>
    </source>
</evidence>
<dbReference type="Proteomes" id="UP000318102">
    <property type="component" value="Unassembled WGS sequence"/>
</dbReference>
<dbReference type="Pfam" id="PF01547">
    <property type="entry name" value="SBP_bac_1"/>
    <property type="match status" value="1"/>
</dbReference>
<dbReference type="PROSITE" id="PS51257">
    <property type="entry name" value="PROKAR_LIPOPROTEIN"/>
    <property type="match status" value="1"/>
</dbReference>
<feature type="signal peptide" evidence="2">
    <location>
        <begin position="1"/>
        <end position="24"/>
    </location>
</feature>
<dbReference type="EMBL" id="VNJK01000001">
    <property type="protein sequence ID" value="TVX92699.1"/>
    <property type="molecule type" value="Genomic_DNA"/>
</dbReference>
<sequence>MKNRWGKSLLLPLIAVFAAMSLLAGCGGGGTPAATTPEKKGSETTAPEASTAKYEFGKEPLEIELYGHYDWFSMPAWGGDPATKWIQDNMKVTIKPILSGGKANQKLNTLIAGGTLPDVIWMQRDGEVERLRQNGLLVPFDDYLDKYPNLKEWAGEDTLNMLRSPDGKLYQFPNWYTKEPNGNGGYMLNIKMYKELGEPKIETLDDFYNYLKLVKAKYPNVIPFEPGLEAQGFDTLYSAFKESNPPTHISMRAVPNGDKLTSLFLDPTYRESMQFINKLYREGLVAKDALTQTEDQVKEKVMNGRVAVYSSADTTKFGSMGHAALTKKDPNDGYFMIWPFAKAGIPKDKINPGHYNSLGWNVSVITTSAENPEAVFAFWDYMTGPEGFRVLFWGPEGLYWEGVDADGVPKLKDDYFTKEKERQDLMDKLVNFQWAGNTGYIDPAKSKFELQLPPEKRTWETRWQSEITWKTQYNATEFQNLDPSKESDEGIARQAVEDIYLEARSQALYAKSEEDVLKVLDKAHADADAVGYSTVLEYKTKMWLENKQKLGK</sequence>
<dbReference type="RefSeq" id="WP_144988413.1">
    <property type="nucleotide sequence ID" value="NZ_VNJK01000001.1"/>
</dbReference>
<evidence type="ECO:0000313" key="3">
    <source>
        <dbReference type="EMBL" id="TVX92699.1"/>
    </source>
</evidence>
<protein>
    <submittedName>
        <fullName evidence="3">Extracellular solute-binding protein</fullName>
    </submittedName>
</protein>
<dbReference type="AlphaFoldDB" id="A0A559IYJ3"/>
<dbReference type="OrthoDB" id="2752887at2"/>
<dbReference type="InterPro" id="IPR050490">
    <property type="entry name" value="Bact_solute-bd_prot1"/>
</dbReference>
<feature type="chain" id="PRO_5039108468" evidence="2">
    <location>
        <begin position="25"/>
        <end position="552"/>
    </location>
</feature>
<keyword evidence="2" id="KW-0732">Signal</keyword>
<dbReference type="PANTHER" id="PTHR43649:SF12">
    <property type="entry name" value="DIACETYLCHITOBIOSE BINDING PROTEIN DASA"/>
    <property type="match status" value="1"/>
</dbReference>
<feature type="region of interest" description="Disordered" evidence="1">
    <location>
        <begin position="29"/>
        <end position="49"/>
    </location>
</feature>
<dbReference type="PANTHER" id="PTHR43649">
    <property type="entry name" value="ARABINOSE-BINDING PROTEIN-RELATED"/>
    <property type="match status" value="1"/>
</dbReference>
<name>A0A559IYJ3_9BACL</name>